<accession>Q1JVR8</accession>
<dbReference type="RefSeq" id="WP_006002973.1">
    <property type="nucleotide sequence ID" value="NZ_AAEW02000032.1"/>
</dbReference>
<evidence type="ECO:0000313" key="1">
    <source>
        <dbReference type="EMBL" id="EAT14336.1"/>
    </source>
</evidence>
<proteinExistence type="predicted"/>
<name>Q1JVR8_DESA6</name>
<reference evidence="1" key="1">
    <citation type="submission" date="2006-05" db="EMBL/GenBank/DDBJ databases">
        <title>Annotation of the draft genome assembly of Desulfuromonas acetoxidans DSM 684.</title>
        <authorList>
            <consortium name="US DOE Joint Genome Institute (JGI-ORNL)"/>
            <person name="Larimer F."/>
            <person name="Land M."/>
            <person name="Hauser L."/>
        </authorList>
    </citation>
    <scope>NUCLEOTIDE SEQUENCE [LARGE SCALE GENOMIC DNA]</scope>
    <source>
        <strain evidence="1">DSM 684</strain>
    </source>
</reference>
<organism evidence="1 2">
    <name type="scientific">Desulfuromonas acetoxidans (strain DSM 684 / 11070)</name>
    <dbReference type="NCBI Taxonomy" id="281689"/>
    <lineage>
        <taxon>Bacteria</taxon>
        <taxon>Pseudomonadati</taxon>
        <taxon>Thermodesulfobacteriota</taxon>
        <taxon>Desulfuromonadia</taxon>
        <taxon>Desulfuromonadales</taxon>
        <taxon>Desulfuromonadaceae</taxon>
        <taxon>Desulfuromonas</taxon>
    </lineage>
</organism>
<sequence length="175" mass="19054">MDLASVFRKYAAEGTGQLALKFADTAHLCKISIENGEAVYIKLGTLSPEETLVEIAGKELIEANFIKGFSPRKRLDLPITAQLVGEESGDVSGNVSSEARHIVTSSIPGDVVLRLMNDYIDIVGPLGVVIVEKFIKTTGYVRGEAIDATIYTALLEQLLVDIPESMREEFQSKHS</sequence>
<dbReference type="OrthoDB" id="5405653at2"/>
<keyword evidence="2" id="KW-1185">Reference proteome</keyword>
<dbReference type="AlphaFoldDB" id="Q1JVR8"/>
<protein>
    <submittedName>
        <fullName evidence="1">Uncharacterized protein</fullName>
    </submittedName>
</protein>
<dbReference type="Proteomes" id="UP000005695">
    <property type="component" value="Unassembled WGS sequence"/>
</dbReference>
<comment type="caution">
    <text evidence="1">The sequence shown here is derived from an EMBL/GenBank/DDBJ whole genome shotgun (WGS) entry which is preliminary data.</text>
</comment>
<gene>
    <name evidence="1" type="ORF">Dace_0080</name>
</gene>
<evidence type="ECO:0000313" key="2">
    <source>
        <dbReference type="Proteomes" id="UP000005695"/>
    </source>
</evidence>
<dbReference type="EMBL" id="AAEW02000032">
    <property type="protein sequence ID" value="EAT14336.1"/>
    <property type="molecule type" value="Genomic_DNA"/>
</dbReference>
<reference evidence="1" key="2">
    <citation type="submission" date="2006-05" db="EMBL/GenBank/DDBJ databases">
        <title>Sequencing of the draft genome and assembly of Desulfuromonas acetoxidans DSM 684.</title>
        <authorList>
            <consortium name="US DOE Joint Genome Institute (JGI-PGF)"/>
            <person name="Copeland A."/>
            <person name="Lucas S."/>
            <person name="Lapidus A."/>
            <person name="Barry K."/>
            <person name="Detter J.C."/>
            <person name="Glavina del Rio T."/>
            <person name="Hammon N."/>
            <person name="Israni S."/>
            <person name="Dalin E."/>
            <person name="Tice H."/>
            <person name="Bruce D."/>
            <person name="Pitluck S."/>
            <person name="Richardson P."/>
        </authorList>
    </citation>
    <scope>NUCLEOTIDE SEQUENCE [LARGE SCALE GENOMIC DNA]</scope>
    <source>
        <strain evidence="1">DSM 684</strain>
    </source>
</reference>